<feature type="region of interest" description="Disordered" evidence="1">
    <location>
        <begin position="25"/>
        <end position="105"/>
    </location>
</feature>
<dbReference type="AlphaFoldDB" id="D6AGH3"/>
<feature type="compositionally biased region" description="Low complexity" evidence="1">
    <location>
        <begin position="46"/>
        <end position="64"/>
    </location>
</feature>
<dbReference type="EMBL" id="DS999644">
    <property type="protein sequence ID" value="EFE76983.2"/>
    <property type="molecule type" value="Genomic_DNA"/>
</dbReference>
<evidence type="ECO:0000256" key="2">
    <source>
        <dbReference type="SAM" id="Phobius"/>
    </source>
</evidence>
<gene>
    <name evidence="3" type="ORF">SSGG_04350</name>
</gene>
<reference evidence="4" key="1">
    <citation type="submission" date="2008-10" db="EMBL/GenBank/DDBJ databases">
        <authorList>
            <person name="Molnar K."/>
        </authorList>
    </citation>
    <scope>NUCLEOTIDE SEQUENCE [LARGE SCALE GENOMIC DNA]</scope>
    <source>
        <strain evidence="4">NRRL 15998</strain>
    </source>
</reference>
<feature type="transmembrane region" description="Helical" evidence="2">
    <location>
        <begin position="222"/>
        <end position="239"/>
    </location>
</feature>
<sequence>MTETRGCCYSAASQSAHTCVFRAAVRSRPRGSPTVSQPVQPPNQPQQPFGGQPVEGNPYAGQPGQPAPAAPTGNPYGQQPPAPTGNPFAGQQPGQGAPFGGGAPFTPAPPARNNVLLGVAVALGAAIVAGILYGVIAGSIEREVGYAAVGVGFLVGFAASKVGGSNPAVIAASAVFSVGAVYLGQLIGISMILSDLAQIPFSEVVGDHFDTVTKAWSEEADFMTYLFLGLGAVAAVGGAKKAG</sequence>
<feature type="transmembrane region" description="Helical" evidence="2">
    <location>
        <begin position="169"/>
        <end position="193"/>
    </location>
</feature>
<protein>
    <submittedName>
        <fullName evidence="3">Predicted protein</fullName>
    </submittedName>
</protein>
<keyword evidence="2" id="KW-0472">Membrane</keyword>
<evidence type="ECO:0000313" key="3">
    <source>
        <dbReference type="EMBL" id="EFE76983.2"/>
    </source>
</evidence>
<reference evidence="4" key="2">
    <citation type="submission" date="2008-12" db="EMBL/GenBank/DDBJ databases">
        <title>Annotation of Streptomyces roseosporus strain NRRL 15998.</title>
        <authorList>
            <consortium name="The Broad Institute Genome Sequencing Platform"/>
            <consortium name="Broad Institute Microbial Sequencing Center"/>
            <person name="Fischbach M."/>
            <person name="Ward D."/>
            <person name="Young S."/>
            <person name="Kodira C.D."/>
            <person name="Zeng Q."/>
            <person name="Koehrsen M."/>
            <person name="Godfrey P."/>
            <person name="Alvarado L."/>
            <person name="Berlin A.M."/>
            <person name="Borenstein D."/>
            <person name="Chen Z."/>
            <person name="Engels R."/>
            <person name="Freedman E."/>
            <person name="Gellesch M."/>
            <person name="Goldberg J."/>
            <person name="Griggs A."/>
            <person name="Gujja S."/>
            <person name="Heiman D.I."/>
            <person name="Hepburn T.A."/>
            <person name="Howarth C."/>
            <person name="Jen D."/>
            <person name="Larson L."/>
            <person name="Lewis B."/>
            <person name="Mehta T."/>
            <person name="Park D."/>
            <person name="Pearson M."/>
            <person name="Roberts A."/>
            <person name="Saif S."/>
            <person name="Shea T.D."/>
            <person name="Shenoy N."/>
            <person name="Sisk P."/>
            <person name="Stolte C."/>
            <person name="Sykes S.N."/>
            <person name="Walk T."/>
            <person name="White J."/>
            <person name="Yandava C."/>
            <person name="Straight P."/>
            <person name="Clardy J."/>
            <person name="Hung D."/>
            <person name="Kolter R."/>
            <person name="Mekalanos J."/>
            <person name="Walker S."/>
            <person name="Walsh C.T."/>
            <person name="Wieland B.L.C."/>
            <person name="Ilzarbe M."/>
            <person name="Galagan J."/>
            <person name="Nusbaum C."/>
            <person name="Birren B."/>
        </authorList>
    </citation>
    <scope>NUCLEOTIDE SEQUENCE [LARGE SCALE GENOMIC DNA]</scope>
    <source>
        <strain evidence="4">NRRL 15998</strain>
    </source>
</reference>
<organism evidence="3 4">
    <name type="scientific">Streptomyces filamentosus NRRL 15998</name>
    <dbReference type="NCBI Taxonomy" id="457431"/>
    <lineage>
        <taxon>Bacteria</taxon>
        <taxon>Bacillati</taxon>
        <taxon>Actinomycetota</taxon>
        <taxon>Actinomycetes</taxon>
        <taxon>Kitasatosporales</taxon>
        <taxon>Streptomycetaceae</taxon>
        <taxon>Streptomyces</taxon>
    </lineage>
</organism>
<proteinExistence type="predicted"/>
<dbReference type="Proteomes" id="UP000003986">
    <property type="component" value="Unassembled WGS sequence"/>
</dbReference>
<evidence type="ECO:0000256" key="1">
    <source>
        <dbReference type="SAM" id="MobiDB-lite"/>
    </source>
</evidence>
<keyword evidence="2" id="KW-0812">Transmembrane</keyword>
<keyword evidence="2" id="KW-1133">Transmembrane helix</keyword>
<evidence type="ECO:0000313" key="4">
    <source>
        <dbReference type="Proteomes" id="UP000003986"/>
    </source>
</evidence>
<feature type="compositionally biased region" description="Low complexity" evidence="1">
    <location>
        <begin position="85"/>
        <end position="96"/>
    </location>
</feature>
<feature type="transmembrane region" description="Helical" evidence="2">
    <location>
        <begin position="144"/>
        <end position="162"/>
    </location>
</feature>
<name>D6AGH3_STRFL</name>
<feature type="transmembrane region" description="Helical" evidence="2">
    <location>
        <begin position="115"/>
        <end position="138"/>
    </location>
</feature>
<accession>D6AGH3</accession>